<dbReference type="Proteomes" id="UP000014585">
    <property type="component" value="Unassembled WGS sequence"/>
</dbReference>
<name>S3ISD5_9ENTR</name>
<organism evidence="2 3">
    <name type="scientific">Cedecea davisae DSM 4568</name>
    <dbReference type="NCBI Taxonomy" id="566551"/>
    <lineage>
        <taxon>Bacteria</taxon>
        <taxon>Pseudomonadati</taxon>
        <taxon>Pseudomonadota</taxon>
        <taxon>Gammaproteobacteria</taxon>
        <taxon>Enterobacterales</taxon>
        <taxon>Enterobacteriaceae</taxon>
        <taxon>Cedecea</taxon>
    </lineage>
</organism>
<keyword evidence="1" id="KW-0812">Transmembrane</keyword>
<evidence type="ECO:0000313" key="2">
    <source>
        <dbReference type="EMBL" id="EPF16643.1"/>
    </source>
</evidence>
<dbReference type="HOGENOM" id="CLU_2697856_0_0_6"/>
<proteinExistence type="predicted"/>
<keyword evidence="1" id="KW-0472">Membrane</keyword>
<reference evidence="2 3" key="1">
    <citation type="submission" date="2013-04" db="EMBL/GenBank/DDBJ databases">
        <authorList>
            <person name="Weinstock G."/>
            <person name="Sodergren E."/>
            <person name="Lobos E.A."/>
            <person name="Fulton L."/>
            <person name="Fulton R."/>
            <person name="Courtney L."/>
            <person name="Fronick C."/>
            <person name="O'Laughlin M."/>
            <person name="Godfrey J."/>
            <person name="Wilson R.M."/>
            <person name="Miner T."/>
            <person name="Farmer C."/>
            <person name="Delehaunty K."/>
            <person name="Cordes M."/>
            <person name="Minx P."/>
            <person name="Tomlinson C."/>
            <person name="Chen J."/>
            <person name="Wollam A."/>
            <person name="Pepin K.H."/>
            <person name="Palsikar V.B."/>
            <person name="Zhang X."/>
            <person name="Suruliraj S."/>
            <person name="Perna N.T."/>
            <person name="Plunkett G."/>
            <person name="Warren W."/>
            <person name="Mitreva M."/>
            <person name="Mardis E.R."/>
            <person name="Wilson R.K."/>
        </authorList>
    </citation>
    <scope>NUCLEOTIDE SEQUENCE [LARGE SCALE GENOMIC DNA]</scope>
    <source>
        <strain evidence="2 3">DSM 4568</strain>
    </source>
</reference>
<dbReference type="STRING" id="566551.HMPREF0201_02389"/>
<evidence type="ECO:0000256" key="1">
    <source>
        <dbReference type="SAM" id="Phobius"/>
    </source>
</evidence>
<comment type="caution">
    <text evidence="2">The sequence shown here is derived from an EMBL/GenBank/DDBJ whole genome shotgun (WGS) entry which is preliminary data.</text>
</comment>
<dbReference type="AlphaFoldDB" id="S3ISD5"/>
<evidence type="ECO:0000313" key="3">
    <source>
        <dbReference type="Proteomes" id="UP000014585"/>
    </source>
</evidence>
<dbReference type="EMBL" id="ATDT01000021">
    <property type="protein sequence ID" value="EPF16643.1"/>
    <property type="molecule type" value="Genomic_DNA"/>
</dbReference>
<feature type="transmembrane region" description="Helical" evidence="1">
    <location>
        <begin position="20"/>
        <end position="38"/>
    </location>
</feature>
<protein>
    <submittedName>
        <fullName evidence="2">Uncharacterized protein</fullName>
    </submittedName>
</protein>
<sequence length="73" mass="8423">MGCWQEIIPPEVMKTGAWLRFFYCAIYNLFIIFLSHLYKVAITDIVRKAMSIFAFTASQSPPFPCRGLFDPGR</sequence>
<keyword evidence="1" id="KW-1133">Transmembrane helix</keyword>
<accession>S3ISD5</accession>
<gene>
    <name evidence="2" type="ORF">HMPREF0201_02389</name>
</gene>